<evidence type="ECO:0000313" key="2">
    <source>
        <dbReference type="EMBL" id="AKS41254.1"/>
    </source>
</evidence>
<dbReference type="Proteomes" id="UP000066624">
    <property type="component" value="Chromosome"/>
</dbReference>
<organism evidence="2 3">
    <name type="scientific">Wenzhouxiangella marina</name>
    <dbReference type="NCBI Taxonomy" id="1579979"/>
    <lineage>
        <taxon>Bacteria</taxon>
        <taxon>Pseudomonadati</taxon>
        <taxon>Pseudomonadota</taxon>
        <taxon>Gammaproteobacteria</taxon>
        <taxon>Chromatiales</taxon>
        <taxon>Wenzhouxiangellaceae</taxon>
        <taxon>Wenzhouxiangella</taxon>
    </lineage>
</organism>
<dbReference type="PANTHER" id="PTHR30590:SF2">
    <property type="entry name" value="INNER MEMBRANE PROTEIN"/>
    <property type="match status" value="1"/>
</dbReference>
<proteinExistence type="predicted"/>
<name>A0A0K0XU75_9GAMM</name>
<dbReference type="InterPro" id="IPR007349">
    <property type="entry name" value="DUF418"/>
</dbReference>
<dbReference type="PATRIC" id="fig|1579979.3.peg.894"/>
<reference evidence="2 3" key="1">
    <citation type="submission" date="2015-07" db="EMBL/GenBank/DDBJ databases">
        <authorList>
            <person name="Noorani M."/>
        </authorList>
    </citation>
    <scope>NUCLEOTIDE SEQUENCE [LARGE SCALE GENOMIC DNA]</scope>
    <source>
        <strain evidence="2 3">KCTC 42284</strain>
    </source>
</reference>
<feature type="domain" description="DUF418" evidence="1">
    <location>
        <begin position="236"/>
        <end position="399"/>
    </location>
</feature>
<sequence length="406" mass="44616">MTLATPVTARQRLDVLDILRGFALFGILLANSLIFSGVFFANMVGAVESTPLDTVFFYVQEVFIHGKFYSIFSILFGIGFYLFYSRAAERMPRPGRLFARRLAILLGIGIVHATLIWAGDILILYALLGFLLLAFFHARPRTLLLWVAVFLGLKVGVYCLMWASGMGDPMGPPPPGTPRDPDAFNPIQVMLNGFPGGYFDVLQANAVQLVGRWMNLILSLRPFPVLAMFVLGLWIGKQGIAADLARHRGLLETMAWLGLVGGVILNGLWAWLASDATPYLPGSALGAVEVLVETIGVPLLALGYMAAFALLVSGAGQGRLVNWLAPVGRMALTNYLMQSILAGLIFYGYGLGYYGQVGFAGATLMVVPIFLLQIPLSHWWLGRYRYGPMEWVWRKLTYGGEVPMKR</sequence>
<protein>
    <recommendedName>
        <fullName evidence="1">DUF418 domain-containing protein</fullName>
    </recommendedName>
</protein>
<dbReference type="KEGG" id="wma:WM2015_873"/>
<dbReference type="OrthoDB" id="9807744at2"/>
<dbReference type="RefSeq" id="WP_049724902.1">
    <property type="nucleotide sequence ID" value="NZ_CP012154.1"/>
</dbReference>
<evidence type="ECO:0000313" key="3">
    <source>
        <dbReference type="Proteomes" id="UP000066624"/>
    </source>
</evidence>
<evidence type="ECO:0000259" key="1">
    <source>
        <dbReference type="Pfam" id="PF04235"/>
    </source>
</evidence>
<dbReference type="PANTHER" id="PTHR30590">
    <property type="entry name" value="INNER MEMBRANE PROTEIN"/>
    <property type="match status" value="1"/>
</dbReference>
<dbReference type="STRING" id="1579979.WM2015_873"/>
<dbReference type="InterPro" id="IPR052529">
    <property type="entry name" value="Bact_Transport_Assoc"/>
</dbReference>
<dbReference type="EMBL" id="CP012154">
    <property type="protein sequence ID" value="AKS41254.1"/>
    <property type="molecule type" value="Genomic_DNA"/>
</dbReference>
<gene>
    <name evidence="2" type="ORF">WM2015_873</name>
</gene>
<dbReference type="AlphaFoldDB" id="A0A0K0XU75"/>
<accession>A0A0K0XU75</accession>
<keyword evidence="3" id="KW-1185">Reference proteome</keyword>
<dbReference type="Pfam" id="PF04235">
    <property type="entry name" value="DUF418"/>
    <property type="match status" value="1"/>
</dbReference>